<dbReference type="InterPro" id="IPR001567">
    <property type="entry name" value="Pept_M3A_M3B_dom"/>
</dbReference>
<keyword evidence="7 13" id="KW-0378">Hydrolase</keyword>
<dbReference type="SUPFAM" id="SSF55486">
    <property type="entry name" value="Metalloproteases ('zincins'), catalytic domain"/>
    <property type="match status" value="1"/>
</dbReference>
<evidence type="ECO:0000256" key="3">
    <source>
        <dbReference type="ARBA" id="ARBA00006040"/>
    </source>
</evidence>
<feature type="compositionally biased region" description="Low complexity" evidence="14">
    <location>
        <begin position="1"/>
        <end position="17"/>
    </location>
</feature>
<gene>
    <name evidence="16" type="primary">SPOSA6832_03491</name>
</gene>
<feature type="domain" description="Peptidase M3A/M3B catalytic" evidence="15">
    <location>
        <begin position="328"/>
        <end position="812"/>
    </location>
</feature>
<dbReference type="PANTHER" id="PTHR11804">
    <property type="entry name" value="PROTEASE M3 THIMET OLIGOPEPTIDASE-RELATED"/>
    <property type="match status" value="1"/>
</dbReference>
<organism evidence="16 17">
    <name type="scientific">Sporidiobolus salmonicolor</name>
    <name type="common">Yeast-like fungus</name>
    <name type="synonym">Sporobolomyces salmonicolor</name>
    <dbReference type="NCBI Taxonomy" id="5005"/>
    <lineage>
        <taxon>Eukaryota</taxon>
        <taxon>Fungi</taxon>
        <taxon>Dikarya</taxon>
        <taxon>Basidiomycota</taxon>
        <taxon>Pucciniomycotina</taxon>
        <taxon>Microbotryomycetes</taxon>
        <taxon>Sporidiobolales</taxon>
        <taxon>Sporidiobolaceae</taxon>
        <taxon>Sporobolomyces</taxon>
    </lineage>
</organism>
<reference evidence="17" key="1">
    <citation type="submission" date="2015-02" db="EMBL/GenBank/DDBJ databases">
        <authorList>
            <person name="Gon?alves P."/>
        </authorList>
    </citation>
    <scope>NUCLEOTIDE SEQUENCE [LARGE SCALE GENOMIC DNA]</scope>
</reference>
<protein>
    <recommendedName>
        <fullName evidence="4">mitochondrial intermediate peptidase</fullName>
        <ecNumber evidence="4">3.4.24.59</ecNumber>
    </recommendedName>
</protein>
<dbReference type="EMBL" id="CENE01000017">
    <property type="protein sequence ID" value="CEQ41738.1"/>
    <property type="molecule type" value="Genomic_DNA"/>
</dbReference>
<keyword evidence="10 13" id="KW-0482">Metalloprotease</keyword>
<comment type="catalytic activity">
    <reaction evidence="1">
        <text>Release of an N-terminal octapeptide as second stage of processing of some proteins imported into the mitochondrion.</text>
        <dbReference type="EC" id="3.4.24.59"/>
    </reaction>
</comment>
<keyword evidence="9" id="KW-0809">Transit peptide</keyword>
<dbReference type="GO" id="GO:0006627">
    <property type="term" value="P:protein processing involved in protein targeting to mitochondrion"/>
    <property type="evidence" value="ECO:0007669"/>
    <property type="project" value="TreeGrafter"/>
</dbReference>
<name>A0A0D6EPM4_SPOSA</name>
<dbReference type="Proteomes" id="UP000243876">
    <property type="component" value="Unassembled WGS sequence"/>
</dbReference>
<evidence type="ECO:0000256" key="12">
    <source>
        <dbReference type="ARBA" id="ARBA00025208"/>
    </source>
</evidence>
<dbReference type="InterPro" id="IPR033851">
    <property type="entry name" value="M3A_MIP"/>
</dbReference>
<keyword evidence="17" id="KW-1185">Reference proteome</keyword>
<keyword evidence="5 13" id="KW-0645">Protease</keyword>
<evidence type="ECO:0000256" key="9">
    <source>
        <dbReference type="ARBA" id="ARBA00022946"/>
    </source>
</evidence>
<evidence type="ECO:0000256" key="13">
    <source>
        <dbReference type="RuleBase" id="RU003435"/>
    </source>
</evidence>
<dbReference type="PANTHER" id="PTHR11804:SF79">
    <property type="entry name" value="MITOCHONDRIAL INTERMEDIATE PEPTIDASE"/>
    <property type="match status" value="1"/>
</dbReference>
<dbReference type="AlphaFoldDB" id="A0A0D6EPM4"/>
<evidence type="ECO:0000259" key="15">
    <source>
        <dbReference type="Pfam" id="PF01432"/>
    </source>
</evidence>
<comment type="cofactor">
    <cofactor evidence="13">
        <name>Zn(2+)</name>
        <dbReference type="ChEBI" id="CHEBI:29105"/>
    </cofactor>
    <text evidence="13">Binds 1 zinc ion.</text>
</comment>
<evidence type="ECO:0000256" key="8">
    <source>
        <dbReference type="ARBA" id="ARBA00022833"/>
    </source>
</evidence>
<dbReference type="EC" id="3.4.24.59" evidence="4"/>
<sequence>MGAPYAAAEQEPAMAHANPISSGQTTIMLRSALRPRQALRSKRALPASCRRFSVRAPALSRAAAQSAPSALPSDVILHEAFDTPSSSFTTYPSASSPSGLFNQPSLTSPSDFPLLAYRTTLRAKVLVSRICRQSSLPPPASLAEAEAAFLGMVKSLDRLSDLLCGVIDLAELVRNVHPDPEWVEGANEAYEELCEYMNELNTHVGLYEGLKSLHSLLPASTPSKSPALFAAFAVATPFLRDFEKSGIHLPGAERAEFVSLSTSILQLGRRFLQNASDPDAREPVKVSRAEIEVAFGAAFARKVIPPGTGDEGYVDPASWEGRVLARNHPSSAVRRRFYVAAHAAPREHVETLEELLLARARLARLVGRSSWADVALEDKMARTPESVQGFLDALERHNRPLAEKDLDVLRRAKAAYLARTGDSGAEDPRVIHAWDRDFYTDLAGAAASPVPDVSPFFSVGTCFAGLSRLFTCLYGIRFEVEEVEPGEVWAQGVRKLRVVDEDEGRIGTIYCDLFAREGKAPGAAHYTVRCSRRVDDDGAEDDFEGRSWAELDGVRVERADVEGLRVDEVEWSGREGRHQEPIVVLVCAFGNGEGAAEKAPAFLQWHEVETLAHEMGHAIHSMIGRTEYHNVAGTRCATDFVEFPSILMEHFISSPSVLSLFAKHHKTGHALPGSVFEQLLAERSRFSALETSSQIAMAALDQVYHSSVVASSSSFDSTALLAATHGRFHVIPHADGTAWQTQFGHLFGYGATYYSYLFDRAIAARVFSSKFAKDPLSRERGDELKKSVLRWGGGREPWEMIGELVGSDVVARGGKEGMEEVGKWGIEDAARGKGE</sequence>
<keyword evidence="8 13" id="KW-0862">Zinc</keyword>
<dbReference type="FunFam" id="3.40.390.10:FF:000055">
    <property type="entry name" value="Related to mitochondrial intermediate peptidase"/>
    <property type="match status" value="1"/>
</dbReference>
<accession>A0A0D6EPM4</accession>
<evidence type="ECO:0000313" key="16">
    <source>
        <dbReference type="EMBL" id="CEQ41738.1"/>
    </source>
</evidence>
<dbReference type="GO" id="GO:0046872">
    <property type="term" value="F:metal ion binding"/>
    <property type="evidence" value="ECO:0007669"/>
    <property type="project" value="UniProtKB-UniRule"/>
</dbReference>
<keyword evidence="11" id="KW-0496">Mitochondrion</keyword>
<comment type="similarity">
    <text evidence="3 13">Belongs to the peptidase M3 family.</text>
</comment>
<comment type="function">
    <text evidence="12">Cleaves proteins, imported into the mitochondrion, to their mature size. While most mitochondrial precursor proteins are processed to the mature form in one step by mitochondrial processing peptidase (MPP), the sequential cleavage by MIP of an octapeptide after initial processing by MPP is a required step for a subgroup of nuclear-encoded precursor proteins destined for the matrix or the inner membrane.</text>
</comment>
<keyword evidence="6 13" id="KW-0479">Metal-binding</keyword>
<dbReference type="InterPro" id="IPR024079">
    <property type="entry name" value="MetalloPept_cat_dom_sf"/>
</dbReference>
<evidence type="ECO:0000256" key="4">
    <source>
        <dbReference type="ARBA" id="ARBA00012441"/>
    </source>
</evidence>
<evidence type="ECO:0000256" key="6">
    <source>
        <dbReference type="ARBA" id="ARBA00022723"/>
    </source>
</evidence>
<evidence type="ECO:0000313" key="17">
    <source>
        <dbReference type="Proteomes" id="UP000243876"/>
    </source>
</evidence>
<evidence type="ECO:0000256" key="7">
    <source>
        <dbReference type="ARBA" id="ARBA00022801"/>
    </source>
</evidence>
<evidence type="ECO:0000256" key="1">
    <source>
        <dbReference type="ARBA" id="ARBA00000436"/>
    </source>
</evidence>
<dbReference type="Pfam" id="PF01432">
    <property type="entry name" value="Peptidase_M3"/>
    <property type="match status" value="1"/>
</dbReference>
<dbReference type="InterPro" id="IPR045090">
    <property type="entry name" value="Pept_M3A_M3B"/>
</dbReference>
<dbReference type="Gene3D" id="1.10.1370.10">
    <property type="entry name" value="Neurolysin, domain 3"/>
    <property type="match status" value="1"/>
</dbReference>
<evidence type="ECO:0000256" key="10">
    <source>
        <dbReference type="ARBA" id="ARBA00023049"/>
    </source>
</evidence>
<dbReference type="GO" id="GO:0004222">
    <property type="term" value="F:metalloendopeptidase activity"/>
    <property type="evidence" value="ECO:0007669"/>
    <property type="project" value="UniProtKB-EC"/>
</dbReference>
<dbReference type="InterPro" id="IPR024077">
    <property type="entry name" value="Neurolysin/TOP_dom2"/>
</dbReference>
<evidence type="ECO:0000256" key="2">
    <source>
        <dbReference type="ARBA" id="ARBA00004305"/>
    </source>
</evidence>
<dbReference type="GO" id="GO:0005759">
    <property type="term" value="C:mitochondrial matrix"/>
    <property type="evidence" value="ECO:0007669"/>
    <property type="project" value="UniProtKB-SubCell"/>
</dbReference>
<dbReference type="OrthoDB" id="17530at2759"/>
<dbReference type="GO" id="GO:0006518">
    <property type="term" value="P:peptide metabolic process"/>
    <property type="evidence" value="ECO:0007669"/>
    <property type="project" value="TreeGrafter"/>
</dbReference>
<proteinExistence type="inferred from homology"/>
<dbReference type="Gene3D" id="3.40.390.10">
    <property type="entry name" value="Collagenase (Catalytic Domain)"/>
    <property type="match status" value="1"/>
</dbReference>
<dbReference type="CDD" id="cd06457">
    <property type="entry name" value="M3A_MIP"/>
    <property type="match status" value="1"/>
</dbReference>
<evidence type="ECO:0000256" key="5">
    <source>
        <dbReference type="ARBA" id="ARBA00022670"/>
    </source>
</evidence>
<feature type="region of interest" description="Disordered" evidence="14">
    <location>
        <begin position="1"/>
        <end position="21"/>
    </location>
</feature>
<evidence type="ECO:0000256" key="11">
    <source>
        <dbReference type="ARBA" id="ARBA00023128"/>
    </source>
</evidence>
<comment type="subcellular location">
    <subcellularLocation>
        <location evidence="2">Mitochondrion matrix</location>
    </subcellularLocation>
</comment>
<evidence type="ECO:0000256" key="14">
    <source>
        <dbReference type="SAM" id="MobiDB-lite"/>
    </source>
</evidence>